<feature type="compositionally biased region" description="Polar residues" evidence="1">
    <location>
        <begin position="108"/>
        <end position="120"/>
    </location>
</feature>
<dbReference type="PANTHER" id="PTHR38463:SF1">
    <property type="entry name" value="STRESS RESPONSE PROTEIN YSNF"/>
    <property type="match status" value="1"/>
</dbReference>
<feature type="compositionally biased region" description="Low complexity" evidence="1">
    <location>
        <begin position="132"/>
        <end position="141"/>
    </location>
</feature>
<feature type="compositionally biased region" description="Basic and acidic residues" evidence="1">
    <location>
        <begin position="314"/>
        <end position="333"/>
    </location>
</feature>
<gene>
    <name evidence="2" type="ORF">AHOG_23375</name>
</gene>
<evidence type="ECO:0000313" key="2">
    <source>
        <dbReference type="EMBL" id="ASO22283.1"/>
    </source>
</evidence>
<dbReference type="AlphaFoldDB" id="A0A221W9G8"/>
<organism evidence="2 3">
    <name type="scientific">Actinoalloteichus hoggarensis</name>
    <dbReference type="NCBI Taxonomy" id="1470176"/>
    <lineage>
        <taxon>Bacteria</taxon>
        <taxon>Bacillati</taxon>
        <taxon>Actinomycetota</taxon>
        <taxon>Actinomycetes</taxon>
        <taxon>Pseudonocardiales</taxon>
        <taxon>Pseudonocardiaceae</taxon>
        <taxon>Actinoalloteichus</taxon>
    </lineage>
</organism>
<dbReference type="GO" id="GO:0019684">
    <property type="term" value="P:photosynthesis, light reaction"/>
    <property type="evidence" value="ECO:0007669"/>
    <property type="project" value="InterPro"/>
</dbReference>
<dbReference type="Proteomes" id="UP000204221">
    <property type="component" value="Chromosome"/>
</dbReference>
<dbReference type="InterPro" id="IPR011033">
    <property type="entry name" value="PRC_barrel-like_sf"/>
</dbReference>
<sequence>MTSGMQDIKKLPGRTVYGADGSKIGKIAQVWLDGPSGEPSWISVHTGLFGVRESFVPVAGMRHNDQGDVEVRYNRDQVREAPQVAPDQGELPIEEESRLYDYYGLPSQRQSTESLSSGGRQTAGPDTVRPNAAGAAGMAGATGDGRQESRDAAAEARAGQQRAASTYPEMLAAEERAAGRSGAPMPTPRRGATTGRAESSTTAGQTDRGEAVTRCEEQLSVHAEQVEVGRAWLRKYVVTEEVEIKVPLKRERVRMETEPITDADREAAAGSGLRIHEERREVVLHEERPVIERRTVPVERVRLTTETTTEEQTITERVRRERFEFNDGRDGRDGSGSQGADSGRPT</sequence>
<dbReference type="EMBL" id="CP022521">
    <property type="protein sequence ID" value="ASO22283.1"/>
    <property type="molecule type" value="Genomic_DNA"/>
</dbReference>
<feature type="compositionally biased region" description="Basic and acidic residues" evidence="1">
    <location>
        <begin position="145"/>
        <end position="154"/>
    </location>
</feature>
<protein>
    <submittedName>
        <fullName evidence="2">PRC-barrel domain protein</fullName>
    </submittedName>
</protein>
<dbReference type="KEGG" id="ahg:AHOG_23375"/>
<dbReference type="InterPro" id="IPR027275">
    <property type="entry name" value="PRC-brl_dom"/>
</dbReference>
<proteinExistence type="predicted"/>
<accession>A0A221W9G8</accession>
<evidence type="ECO:0000256" key="1">
    <source>
        <dbReference type="SAM" id="MobiDB-lite"/>
    </source>
</evidence>
<keyword evidence="3" id="KW-1185">Reference proteome</keyword>
<dbReference type="Pfam" id="PF05239">
    <property type="entry name" value="PRC"/>
    <property type="match status" value="1"/>
</dbReference>
<dbReference type="InterPro" id="IPR019060">
    <property type="entry name" value="DUF2382"/>
</dbReference>
<dbReference type="OrthoDB" id="3712018at2"/>
<dbReference type="SUPFAM" id="SSF50346">
    <property type="entry name" value="PRC-barrel domain"/>
    <property type="match status" value="1"/>
</dbReference>
<name>A0A221W9G8_9PSEU</name>
<dbReference type="InterPro" id="IPR052967">
    <property type="entry name" value="Stress_Response_Assoc"/>
</dbReference>
<dbReference type="PANTHER" id="PTHR38463">
    <property type="entry name" value="STRESS RESPONSE PROTEIN YSNF"/>
    <property type="match status" value="1"/>
</dbReference>
<dbReference type="Gene3D" id="3.90.50.10">
    <property type="entry name" value="Photosynthetic Reaction Center, subunit H, domain 2"/>
    <property type="match status" value="1"/>
</dbReference>
<dbReference type="RefSeq" id="WP_093943272.1">
    <property type="nucleotide sequence ID" value="NZ_CP022521.1"/>
</dbReference>
<dbReference type="Pfam" id="PF09557">
    <property type="entry name" value="DUF2382"/>
    <property type="match status" value="1"/>
</dbReference>
<dbReference type="GO" id="GO:0030077">
    <property type="term" value="C:plasma membrane light-harvesting complex"/>
    <property type="evidence" value="ECO:0007669"/>
    <property type="project" value="InterPro"/>
</dbReference>
<feature type="region of interest" description="Disordered" evidence="1">
    <location>
        <begin position="302"/>
        <end position="346"/>
    </location>
</feature>
<feature type="compositionally biased region" description="Polar residues" evidence="1">
    <location>
        <begin position="196"/>
        <end position="205"/>
    </location>
</feature>
<feature type="compositionally biased region" description="Low complexity" evidence="1">
    <location>
        <begin position="155"/>
        <end position="165"/>
    </location>
</feature>
<feature type="region of interest" description="Disordered" evidence="1">
    <location>
        <begin position="108"/>
        <end position="213"/>
    </location>
</feature>
<evidence type="ECO:0000313" key="3">
    <source>
        <dbReference type="Proteomes" id="UP000204221"/>
    </source>
</evidence>
<reference evidence="2 3" key="1">
    <citation type="submission" date="2017-07" db="EMBL/GenBank/DDBJ databases">
        <title>Complete genome sequence of Actinoalloteichus hoggarensis DSM 45943, type strain of Actinoalloteichus hoggarensis.</title>
        <authorList>
            <person name="Ruckert C."/>
            <person name="Nouioui I."/>
            <person name="Willmese J."/>
            <person name="van Wezel G."/>
            <person name="Klenk H.-P."/>
            <person name="Kalinowski J."/>
            <person name="Zotchev S.B."/>
        </authorList>
    </citation>
    <scope>NUCLEOTIDE SEQUENCE [LARGE SCALE GENOMIC DNA]</scope>
    <source>
        <strain evidence="2 3">DSM 45943</strain>
    </source>
</reference>
<dbReference type="InterPro" id="IPR014747">
    <property type="entry name" value="Bac_photo_RC_H_C"/>
</dbReference>